<sequence length="67" mass="6930">MTENLDAENAAKIMGYILIQDHSIVLKARKELDLANPPLPPASAAAFPATPPGAGAASSSPFSLLTR</sequence>
<accession>A0AAQ3KMG7</accession>
<gene>
    <name evidence="3" type="ORF">Cni_G20386</name>
</gene>
<organism evidence="3 4">
    <name type="scientific">Canna indica</name>
    <name type="common">Indian-shot</name>
    <dbReference type="NCBI Taxonomy" id="4628"/>
    <lineage>
        <taxon>Eukaryota</taxon>
        <taxon>Viridiplantae</taxon>
        <taxon>Streptophyta</taxon>
        <taxon>Embryophyta</taxon>
        <taxon>Tracheophyta</taxon>
        <taxon>Spermatophyta</taxon>
        <taxon>Magnoliopsida</taxon>
        <taxon>Liliopsida</taxon>
        <taxon>Zingiberales</taxon>
        <taxon>Cannaceae</taxon>
        <taxon>Canna</taxon>
    </lineage>
</organism>
<feature type="domain" description="AtC3H46-like PABC-like" evidence="2">
    <location>
        <begin position="4"/>
        <end position="23"/>
    </location>
</feature>
<dbReference type="Proteomes" id="UP001327560">
    <property type="component" value="Chromosome 6"/>
</dbReference>
<evidence type="ECO:0000256" key="1">
    <source>
        <dbReference type="SAM" id="MobiDB-lite"/>
    </source>
</evidence>
<dbReference type="AlphaFoldDB" id="A0AAQ3KMG7"/>
<name>A0AAQ3KMG7_9LILI</name>
<keyword evidence="4" id="KW-1185">Reference proteome</keyword>
<evidence type="ECO:0000259" key="2">
    <source>
        <dbReference type="Pfam" id="PF23182"/>
    </source>
</evidence>
<evidence type="ECO:0000313" key="3">
    <source>
        <dbReference type="EMBL" id="WOL11622.1"/>
    </source>
</evidence>
<evidence type="ECO:0000313" key="4">
    <source>
        <dbReference type="Proteomes" id="UP001327560"/>
    </source>
</evidence>
<proteinExistence type="predicted"/>
<dbReference type="InterPro" id="IPR056276">
    <property type="entry name" value="AtC3H46-like_PABC-like"/>
</dbReference>
<feature type="compositionally biased region" description="Low complexity" evidence="1">
    <location>
        <begin position="42"/>
        <end position="67"/>
    </location>
</feature>
<protein>
    <submittedName>
        <fullName evidence="3">Zinc finger CCCH domain-containing protein 53 isoform X3</fullName>
    </submittedName>
</protein>
<dbReference type="Pfam" id="PF23182">
    <property type="entry name" value="PABC_AtC3H46"/>
    <property type="match status" value="1"/>
</dbReference>
<dbReference type="EMBL" id="CP136895">
    <property type="protein sequence ID" value="WOL11622.1"/>
    <property type="molecule type" value="Genomic_DNA"/>
</dbReference>
<reference evidence="3 4" key="1">
    <citation type="submission" date="2023-10" db="EMBL/GenBank/DDBJ databases">
        <title>Chromosome-scale genome assembly provides insights into flower coloration mechanisms of Canna indica.</title>
        <authorList>
            <person name="Li C."/>
        </authorList>
    </citation>
    <scope>NUCLEOTIDE SEQUENCE [LARGE SCALE GENOMIC DNA]</scope>
    <source>
        <tissue evidence="3">Flower</tissue>
    </source>
</reference>
<feature type="region of interest" description="Disordered" evidence="1">
    <location>
        <begin position="37"/>
        <end position="67"/>
    </location>
</feature>